<dbReference type="Proteomes" id="UP001289645">
    <property type="component" value="Unassembled WGS sequence"/>
</dbReference>
<accession>A0ACC6MMV5</accession>
<name>A0ACC6MMV5_MYCPF</name>
<dbReference type="EMBL" id="JAOXLN010000031">
    <property type="protein sequence ID" value="MDZ5088335.1"/>
    <property type="molecule type" value="Genomic_DNA"/>
</dbReference>
<comment type="caution">
    <text evidence="1">The sequence shown here is derived from an EMBL/GenBank/DDBJ whole genome shotgun (WGS) entry which is preliminary data.</text>
</comment>
<evidence type="ECO:0000313" key="2">
    <source>
        <dbReference type="Proteomes" id="UP001289645"/>
    </source>
</evidence>
<reference evidence="1 2" key="1">
    <citation type="journal article" date="2021" name="Chemosphere">
        <title>Bioballs carrying a syntrophic Rhodococcus and Mycolicibacterium consortium for simultaneous sorption and biodegradation of fuel oil in contaminated freshwater.</title>
        <authorList>
            <person name="Naloka K."/>
            <person name="Polrit D."/>
            <person name="Muangchinda C."/>
            <person name="Thoetkiattikul H."/>
            <person name="Pinyakong O."/>
        </authorList>
    </citation>
    <scope>NUCLEOTIDE SEQUENCE [LARGE SCALE GENOMIC DNA]</scope>
    <source>
        <strain evidence="1 2">J101</strain>
    </source>
</reference>
<sequence length="76" mass="8492">MARFATVVTSVARRGATDERDTMFSPHRRPDAAALHRRTDAEVPHRRPDAAVAPRSRGAAQISAPQWLGEHRQYGF</sequence>
<proteinExistence type="predicted"/>
<evidence type="ECO:0000313" key="1">
    <source>
        <dbReference type="EMBL" id="MDZ5088335.1"/>
    </source>
</evidence>
<protein>
    <submittedName>
        <fullName evidence="1">Uncharacterized protein</fullName>
    </submittedName>
</protein>
<keyword evidence="2" id="KW-1185">Reference proteome</keyword>
<gene>
    <name evidence="1" type="ORF">OHX15_23335</name>
</gene>
<organism evidence="1 2">
    <name type="scientific">Mycolicibacterium parafortuitum</name>
    <name type="common">Mycobacterium parafortuitum</name>
    <dbReference type="NCBI Taxonomy" id="39692"/>
    <lineage>
        <taxon>Bacteria</taxon>
        <taxon>Bacillati</taxon>
        <taxon>Actinomycetota</taxon>
        <taxon>Actinomycetes</taxon>
        <taxon>Mycobacteriales</taxon>
        <taxon>Mycobacteriaceae</taxon>
        <taxon>Mycolicibacterium</taxon>
    </lineage>
</organism>